<evidence type="ECO:0000313" key="1">
    <source>
        <dbReference type="EMBL" id="MBX62867.1"/>
    </source>
</evidence>
<dbReference type="EMBL" id="GGEC01082383">
    <property type="protein sequence ID" value="MBX62867.1"/>
    <property type="molecule type" value="Transcribed_RNA"/>
</dbReference>
<accession>A0A2P2Q7C5</accession>
<organism evidence="1">
    <name type="scientific">Rhizophora mucronata</name>
    <name type="common">Asiatic mangrove</name>
    <dbReference type="NCBI Taxonomy" id="61149"/>
    <lineage>
        <taxon>Eukaryota</taxon>
        <taxon>Viridiplantae</taxon>
        <taxon>Streptophyta</taxon>
        <taxon>Embryophyta</taxon>
        <taxon>Tracheophyta</taxon>
        <taxon>Spermatophyta</taxon>
        <taxon>Magnoliopsida</taxon>
        <taxon>eudicotyledons</taxon>
        <taxon>Gunneridae</taxon>
        <taxon>Pentapetalae</taxon>
        <taxon>rosids</taxon>
        <taxon>fabids</taxon>
        <taxon>Malpighiales</taxon>
        <taxon>Rhizophoraceae</taxon>
        <taxon>Rhizophora</taxon>
    </lineage>
</organism>
<protein>
    <submittedName>
        <fullName evidence="1">Uncharacterized protein</fullName>
    </submittedName>
</protein>
<reference evidence="1" key="1">
    <citation type="submission" date="2018-02" db="EMBL/GenBank/DDBJ databases">
        <title>Rhizophora mucronata_Transcriptome.</title>
        <authorList>
            <person name="Meera S.P."/>
            <person name="Sreeshan A."/>
            <person name="Augustine A."/>
        </authorList>
    </citation>
    <scope>NUCLEOTIDE SEQUENCE</scope>
    <source>
        <tissue evidence="1">Leaf</tissue>
    </source>
</reference>
<proteinExistence type="predicted"/>
<name>A0A2P2Q7C5_RHIMU</name>
<sequence>MVLLSGCEKVIFLSCSIYLLRDIVNLASNKVGPLHCLCCI</sequence>
<dbReference type="AlphaFoldDB" id="A0A2P2Q7C5"/>